<organism evidence="1 2">
    <name type="scientific">Vogesella margarita</name>
    <dbReference type="NCBI Taxonomy" id="2984199"/>
    <lineage>
        <taxon>Bacteria</taxon>
        <taxon>Pseudomonadati</taxon>
        <taxon>Pseudomonadota</taxon>
        <taxon>Betaproteobacteria</taxon>
        <taxon>Neisseriales</taxon>
        <taxon>Chromobacteriaceae</taxon>
        <taxon>Vogesella</taxon>
    </lineage>
</organism>
<name>A0ABT5IS60_9NEIS</name>
<dbReference type="Proteomes" id="UP001222030">
    <property type="component" value="Unassembled WGS sequence"/>
</dbReference>
<accession>A0ABT5IS60</accession>
<gene>
    <name evidence="1" type="ORF">PQU96_14915</name>
</gene>
<reference evidence="1 2" key="1">
    <citation type="submission" date="2023-01" db="EMBL/GenBank/DDBJ databases">
        <title>Novel species of the genus Vogesella isolated from rivers.</title>
        <authorList>
            <person name="Lu H."/>
        </authorList>
    </citation>
    <scope>NUCLEOTIDE SEQUENCE [LARGE SCALE GENOMIC DNA]</scope>
    <source>
        <strain evidence="1 2">LYT5W</strain>
    </source>
</reference>
<protein>
    <submittedName>
        <fullName evidence="1">K(+)-transporting ATPase subunit F</fullName>
    </submittedName>
</protein>
<dbReference type="EMBL" id="JAQQLE010000015">
    <property type="protein sequence ID" value="MDC7715406.1"/>
    <property type="molecule type" value="Genomic_DNA"/>
</dbReference>
<evidence type="ECO:0000313" key="2">
    <source>
        <dbReference type="Proteomes" id="UP001222030"/>
    </source>
</evidence>
<keyword evidence="2" id="KW-1185">Reference proteome</keyword>
<proteinExistence type="predicted"/>
<comment type="caution">
    <text evidence="1">The sequence shown here is derived from an EMBL/GenBank/DDBJ whole genome shotgun (WGS) entry which is preliminary data.</text>
</comment>
<evidence type="ECO:0000313" key="1">
    <source>
        <dbReference type="EMBL" id="MDC7715406.1"/>
    </source>
</evidence>
<sequence>MNVLSGLCGLVALLLALWLLYALLHAEEM</sequence>